<reference evidence="2" key="1">
    <citation type="journal article" date="2013" name="Nature">
        <title>Draft genome of the wheat A-genome progenitor Triticum urartu.</title>
        <authorList>
            <person name="Ling H.Q."/>
            <person name="Zhao S."/>
            <person name="Liu D."/>
            <person name="Wang J."/>
            <person name="Sun H."/>
            <person name="Zhang C."/>
            <person name="Fan H."/>
            <person name="Li D."/>
            <person name="Dong L."/>
            <person name="Tao Y."/>
            <person name="Gao C."/>
            <person name="Wu H."/>
            <person name="Li Y."/>
            <person name="Cui Y."/>
            <person name="Guo X."/>
            <person name="Zheng S."/>
            <person name="Wang B."/>
            <person name="Yu K."/>
            <person name="Liang Q."/>
            <person name="Yang W."/>
            <person name="Lou X."/>
            <person name="Chen J."/>
            <person name="Feng M."/>
            <person name="Jian J."/>
            <person name="Zhang X."/>
            <person name="Luo G."/>
            <person name="Jiang Y."/>
            <person name="Liu J."/>
            <person name="Wang Z."/>
            <person name="Sha Y."/>
            <person name="Zhang B."/>
            <person name="Wu H."/>
            <person name="Tang D."/>
            <person name="Shen Q."/>
            <person name="Xue P."/>
            <person name="Zou S."/>
            <person name="Wang X."/>
            <person name="Liu X."/>
            <person name="Wang F."/>
            <person name="Yang Y."/>
            <person name="An X."/>
            <person name="Dong Z."/>
            <person name="Zhang K."/>
            <person name="Zhang X."/>
            <person name="Luo M.C."/>
            <person name="Dvorak J."/>
            <person name="Tong Y."/>
            <person name="Wang J."/>
            <person name="Yang H."/>
            <person name="Li Z."/>
            <person name="Wang D."/>
            <person name="Zhang A."/>
            <person name="Wang J."/>
        </authorList>
    </citation>
    <scope>NUCLEOTIDE SEQUENCE</scope>
    <source>
        <strain evidence="2">cv. G1812</strain>
    </source>
</reference>
<evidence type="ECO:0000313" key="2">
    <source>
        <dbReference type="Proteomes" id="UP000015106"/>
    </source>
</evidence>
<dbReference type="EnsemblPlants" id="TuG1812G0700005832.01.T01">
    <property type="protein sequence ID" value="TuG1812G0700005832.01.T01"/>
    <property type="gene ID" value="TuG1812G0700005832.01"/>
</dbReference>
<sequence>MKKILMLNYIHPDPFSVFSKPEMPHEELRISRSFWMYANLELLFYRNGM</sequence>
<organism evidence="1 2">
    <name type="scientific">Triticum urartu</name>
    <name type="common">Red wild einkorn</name>
    <name type="synonym">Crithodium urartu</name>
    <dbReference type="NCBI Taxonomy" id="4572"/>
    <lineage>
        <taxon>Eukaryota</taxon>
        <taxon>Viridiplantae</taxon>
        <taxon>Streptophyta</taxon>
        <taxon>Embryophyta</taxon>
        <taxon>Tracheophyta</taxon>
        <taxon>Spermatophyta</taxon>
        <taxon>Magnoliopsida</taxon>
        <taxon>Liliopsida</taxon>
        <taxon>Poales</taxon>
        <taxon>Poaceae</taxon>
        <taxon>BOP clade</taxon>
        <taxon>Pooideae</taxon>
        <taxon>Triticodae</taxon>
        <taxon>Triticeae</taxon>
        <taxon>Triticinae</taxon>
        <taxon>Triticum</taxon>
    </lineage>
</organism>
<dbReference type="Gramene" id="TuG1812G0700005832.01.T01">
    <property type="protein sequence ID" value="TuG1812G0700005832.01.T01"/>
    <property type="gene ID" value="TuG1812G0700005832.01"/>
</dbReference>
<reference evidence="1" key="3">
    <citation type="submission" date="2022-06" db="UniProtKB">
        <authorList>
            <consortium name="EnsemblPlants"/>
        </authorList>
    </citation>
    <scope>IDENTIFICATION</scope>
</reference>
<dbReference type="Proteomes" id="UP000015106">
    <property type="component" value="Chromosome 7"/>
</dbReference>
<protein>
    <submittedName>
        <fullName evidence="1">Uncharacterized protein</fullName>
    </submittedName>
</protein>
<dbReference type="AlphaFoldDB" id="A0A8R7R8V6"/>
<reference evidence="1" key="2">
    <citation type="submission" date="2018-03" db="EMBL/GenBank/DDBJ databases">
        <title>The Triticum urartu genome reveals the dynamic nature of wheat genome evolution.</title>
        <authorList>
            <person name="Ling H."/>
            <person name="Ma B."/>
            <person name="Shi X."/>
            <person name="Liu H."/>
            <person name="Dong L."/>
            <person name="Sun H."/>
            <person name="Cao Y."/>
            <person name="Gao Q."/>
            <person name="Zheng S."/>
            <person name="Li Y."/>
            <person name="Yu Y."/>
            <person name="Du H."/>
            <person name="Qi M."/>
            <person name="Li Y."/>
            <person name="Yu H."/>
            <person name="Cui Y."/>
            <person name="Wang N."/>
            <person name="Chen C."/>
            <person name="Wu H."/>
            <person name="Zhao Y."/>
            <person name="Zhang J."/>
            <person name="Li Y."/>
            <person name="Zhou W."/>
            <person name="Zhang B."/>
            <person name="Hu W."/>
            <person name="Eijk M."/>
            <person name="Tang J."/>
            <person name="Witsenboer H."/>
            <person name="Zhao S."/>
            <person name="Li Z."/>
            <person name="Zhang A."/>
            <person name="Wang D."/>
            <person name="Liang C."/>
        </authorList>
    </citation>
    <scope>NUCLEOTIDE SEQUENCE [LARGE SCALE GENOMIC DNA]</scope>
    <source>
        <strain evidence="1">cv. G1812</strain>
    </source>
</reference>
<name>A0A8R7R8V6_TRIUA</name>
<evidence type="ECO:0000313" key="1">
    <source>
        <dbReference type="EnsemblPlants" id="TuG1812G0700005832.01.T01"/>
    </source>
</evidence>
<keyword evidence="2" id="KW-1185">Reference proteome</keyword>
<proteinExistence type="predicted"/>
<accession>A0A8R7R8V6</accession>